<dbReference type="Gene3D" id="3.30.450.40">
    <property type="match status" value="1"/>
</dbReference>
<gene>
    <name evidence="2" type="ORF">SAMN02745704_00657</name>
</gene>
<dbReference type="InterPro" id="IPR006674">
    <property type="entry name" value="HD_domain"/>
</dbReference>
<proteinExistence type="predicted"/>
<dbReference type="Pfam" id="PF01966">
    <property type="entry name" value="HD"/>
    <property type="match status" value="1"/>
</dbReference>
<evidence type="ECO:0000259" key="1">
    <source>
        <dbReference type="PROSITE" id="PS51832"/>
    </source>
</evidence>
<organism evidence="2 3">
    <name type="scientific">Paucidesulfovibrio gracilis DSM 16080</name>
    <dbReference type="NCBI Taxonomy" id="1121449"/>
    <lineage>
        <taxon>Bacteria</taxon>
        <taxon>Pseudomonadati</taxon>
        <taxon>Thermodesulfobacteriota</taxon>
        <taxon>Desulfovibrionia</taxon>
        <taxon>Desulfovibrionales</taxon>
        <taxon>Desulfovibrionaceae</taxon>
        <taxon>Paucidesulfovibrio</taxon>
    </lineage>
</organism>
<keyword evidence="3" id="KW-1185">Reference proteome</keyword>
<dbReference type="SMART" id="SM00471">
    <property type="entry name" value="HDc"/>
    <property type="match status" value="1"/>
</dbReference>
<evidence type="ECO:0000313" key="2">
    <source>
        <dbReference type="EMBL" id="SKA74399.1"/>
    </source>
</evidence>
<feature type="domain" description="HD-GYP" evidence="1">
    <location>
        <begin position="186"/>
        <end position="406"/>
    </location>
</feature>
<dbReference type="PROSITE" id="PS51832">
    <property type="entry name" value="HD_GYP"/>
    <property type="match status" value="1"/>
</dbReference>
<dbReference type="SUPFAM" id="SSF109604">
    <property type="entry name" value="HD-domain/PDEase-like"/>
    <property type="match status" value="1"/>
</dbReference>
<accession>A0A1T4WBA6</accession>
<dbReference type="Gene3D" id="1.10.3210.10">
    <property type="entry name" value="Hypothetical protein af1432"/>
    <property type="match status" value="1"/>
</dbReference>
<reference evidence="2 3" key="1">
    <citation type="submission" date="2017-02" db="EMBL/GenBank/DDBJ databases">
        <authorList>
            <person name="Peterson S.W."/>
        </authorList>
    </citation>
    <scope>NUCLEOTIDE SEQUENCE [LARGE SCALE GENOMIC DNA]</scope>
    <source>
        <strain evidence="2 3">DSM 16080</strain>
    </source>
</reference>
<dbReference type="PANTHER" id="PTHR43155">
    <property type="entry name" value="CYCLIC DI-GMP PHOSPHODIESTERASE PA4108-RELATED"/>
    <property type="match status" value="1"/>
</dbReference>
<sequence>MPEAGKRPRDIVKDIMRVIEELNHLKDVDTILDRVLYQARQLTNADAGSIFLLQDGHLHFSYVHNDTLFGKQGATKHIYTDFSLPVNDKSIVGYAALTGETLVIDDAYTLDPDLPYHFNSSFDRESGYATHSILTIPLKTLRGNRVGVLQLINAMDEQGQVRPFSEEDVNYAPFFANHASVAIERGVMTRELILRMMKMAEMRDPAETGAHVMRVGSYSAEIFHKIAITKGQDETEARRTKDIIRLAAMLHDVGKVGIPDSILKKPGKLTREEFDTIQWHTVYGAALFANTTSELDVLSRDIALHHHERWNGRGYPGKLPEDLSQADTICQRPLAGEEIPLAARICALADVYDALGSSRSYKEAWPEGKILELIRSERGEHFDPQVVDAFFEIYDTIQAIKAKFHDHTRS</sequence>
<dbReference type="Proteomes" id="UP000190027">
    <property type="component" value="Unassembled WGS sequence"/>
</dbReference>
<dbReference type="CDD" id="cd00077">
    <property type="entry name" value="HDc"/>
    <property type="match status" value="1"/>
</dbReference>
<dbReference type="Pfam" id="PF01590">
    <property type="entry name" value="GAF"/>
    <property type="match status" value="1"/>
</dbReference>
<dbReference type="PANTHER" id="PTHR43155:SF2">
    <property type="entry name" value="CYCLIC DI-GMP PHOSPHODIESTERASE PA4108"/>
    <property type="match status" value="1"/>
</dbReference>
<dbReference type="InterPro" id="IPR003607">
    <property type="entry name" value="HD/PDEase_dom"/>
</dbReference>
<dbReference type="STRING" id="1121449.SAMN02745704_00657"/>
<evidence type="ECO:0000313" key="3">
    <source>
        <dbReference type="Proteomes" id="UP000190027"/>
    </source>
</evidence>
<dbReference type="SUPFAM" id="SSF55781">
    <property type="entry name" value="GAF domain-like"/>
    <property type="match status" value="1"/>
</dbReference>
<dbReference type="InterPro" id="IPR003018">
    <property type="entry name" value="GAF"/>
</dbReference>
<dbReference type="EMBL" id="FUYC01000002">
    <property type="protein sequence ID" value="SKA74399.1"/>
    <property type="molecule type" value="Genomic_DNA"/>
</dbReference>
<dbReference type="SMART" id="SM00065">
    <property type="entry name" value="GAF"/>
    <property type="match status" value="1"/>
</dbReference>
<dbReference type="AlphaFoldDB" id="A0A1T4WBA6"/>
<dbReference type="InterPro" id="IPR029016">
    <property type="entry name" value="GAF-like_dom_sf"/>
</dbReference>
<dbReference type="InterPro" id="IPR037522">
    <property type="entry name" value="HD_GYP_dom"/>
</dbReference>
<name>A0A1T4WBA6_9BACT</name>
<protein>
    <submittedName>
        <fullName evidence="2">GAF domain-containing protein</fullName>
    </submittedName>
</protein>